<organism evidence="2 3">
    <name type="scientific">Tanacetum coccineum</name>
    <dbReference type="NCBI Taxonomy" id="301880"/>
    <lineage>
        <taxon>Eukaryota</taxon>
        <taxon>Viridiplantae</taxon>
        <taxon>Streptophyta</taxon>
        <taxon>Embryophyta</taxon>
        <taxon>Tracheophyta</taxon>
        <taxon>Spermatophyta</taxon>
        <taxon>Magnoliopsida</taxon>
        <taxon>eudicotyledons</taxon>
        <taxon>Gunneridae</taxon>
        <taxon>Pentapetalae</taxon>
        <taxon>asterids</taxon>
        <taxon>campanulids</taxon>
        <taxon>Asterales</taxon>
        <taxon>Asteraceae</taxon>
        <taxon>Asteroideae</taxon>
        <taxon>Anthemideae</taxon>
        <taxon>Anthemidinae</taxon>
        <taxon>Tanacetum</taxon>
    </lineage>
</organism>
<dbReference type="Proteomes" id="UP001151760">
    <property type="component" value="Unassembled WGS sequence"/>
</dbReference>
<proteinExistence type="predicted"/>
<keyword evidence="3" id="KW-1185">Reference proteome</keyword>
<comment type="caution">
    <text evidence="2">The sequence shown here is derived from an EMBL/GenBank/DDBJ whole genome shotgun (WGS) entry which is preliminary data.</text>
</comment>
<feature type="region of interest" description="Disordered" evidence="1">
    <location>
        <begin position="1"/>
        <end position="66"/>
    </location>
</feature>
<sequence>MRNGTHPPPAPVDLTEDEDIPAVNIDELFGPDARPRSPGKQRPRKKTKSDTSVSTGGSSSSSQLGEIMTNELRLKREAAEAAFEVAKQKDRTVMRLEEIKFLAISTKDLSEDDASFIEEQKREVRARYNLYRNPESNPRRGILRVCLVASIWKRFEATSDKRLKQCLFGNEELTVESCVTAIIQKASSRII</sequence>
<accession>A0ABQ5D7U8</accession>
<reference evidence="2" key="1">
    <citation type="journal article" date="2022" name="Int. J. Mol. Sci.">
        <title>Draft Genome of Tanacetum Coccineum: Genomic Comparison of Closely Related Tanacetum-Family Plants.</title>
        <authorList>
            <person name="Yamashiro T."/>
            <person name="Shiraishi A."/>
            <person name="Nakayama K."/>
            <person name="Satake H."/>
        </authorList>
    </citation>
    <scope>NUCLEOTIDE SEQUENCE</scope>
</reference>
<protein>
    <submittedName>
        <fullName evidence="2">Uncharacterized protein</fullName>
    </submittedName>
</protein>
<evidence type="ECO:0000313" key="2">
    <source>
        <dbReference type="EMBL" id="GJT35361.1"/>
    </source>
</evidence>
<dbReference type="EMBL" id="BQNB010015044">
    <property type="protein sequence ID" value="GJT35361.1"/>
    <property type="molecule type" value="Genomic_DNA"/>
</dbReference>
<evidence type="ECO:0000256" key="1">
    <source>
        <dbReference type="SAM" id="MobiDB-lite"/>
    </source>
</evidence>
<feature type="compositionally biased region" description="Basic residues" evidence="1">
    <location>
        <begin position="37"/>
        <end position="47"/>
    </location>
</feature>
<evidence type="ECO:0000313" key="3">
    <source>
        <dbReference type="Proteomes" id="UP001151760"/>
    </source>
</evidence>
<gene>
    <name evidence="2" type="ORF">Tco_0925780</name>
</gene>
<name>A0ABQ5D7U8_9ASTR</name>
<feature type="compositionally biased region" description="Pro residues" evidence="1">
    <location>
        <begin position="1"/>
        <end position="11"/>
    </location>
</feature>
<feature type="compositionally biased region" description="Low complexity" evidence="1">
    <location>
        <begin position="50"/>
        <end position="62"/>
    </location>
</feature>
<reference evidence="2" key="2">
    <citation type="submission" date="2022-01" db="EMBL/GenBank/DDBJ databases">
        <authorList>
            <person name="Yamashiro T."/>
            <person name="Shiraishi A."/>
            <person name="Satake H."/>
            <person name="Nakayama K."/>
        </authorList>
    </citation>
    <scope>NUCLEOTIDE SEQUENCE</scope>
</reference>